<keyword evidence="1" id="KW-0472">Membrane</keyword>
<proteinExistence type="predicted"/>
<name>A0A4Y9VSJ7_9PROT</name>
<evidence type="ECO:0000313" key="3">
    <source>
        <dbReference type="EMBL" id="TFW71439.1"/>
    </source>
</evidence>
<dbReference type="InterPro" id="IPR000160">
    <property type="entry name" value="GGDEF_dom"/>
</dbReference>
<dbReference type="OrthoDB" id="9812260at2"/>
<dbReference type="InterPro" id="IPR043128">
    <property type="entry name" value="Rev_trsase/Diguanyl_cyclase"/>
</dbReference>
<dbReference type="SMART" id="SM00267">
    <property type="entry name" value="GGDEF"/>
    <property type="match status" value="1"/>
</dbReference>
<dbReference type="FunFam" id="3.30.70.270:FF:000001">
    <property type="entry name" value="Diguanylate cyclase domain protein"/>
    <property type="match status" value="1"/>
</dbReference>
<keyword evidence="1" id="KW-1133">Transmembrane helix</keyword>
<dbReference type="CDD" id="cd19410">
    <property type="entry name" value="HK9-like_sensor"/>
    <property type="match status" value="1"/>
</dbReference>
<organism evidence="3 4">
    <name type="scientific">Methylotenera oryzisoli</name>
    <dbReference type="NCBI Taxonomy" id="2080758"/>
    <lineage>
        <taxon>Bacteria</taxon>
        <taxon>Pseudomonadati</taxon>
        <taxon>Pseudomonadota</taxon>
        <taxon>Betaproteobacteria</taxon>
        <taxon>Nitrosomonadales</taxon>
        <taxon>Methylophilaceae</taxon>
        <taxon>Methylotenera</taxon>
    </lineage>
</organism>
<protein>
    <submittedName>
        <fullName evidence="3">Diguanylate cyclase</fullName>
    </submittedName>
</protein>
<dbReference type="Proteomes" id="UP000297706">
    <property type="component" value="Unassembled WGS sequence"/>
</dbReference>
<dbReference type="RefSeq" id="WP_135276986.1">
    <property type="nucleotide sequence ID" value="NZ_PQVH01000008.1"/>
</dbReference>
<dbReference type="SUPFAM" id="SSF55073">
    <property type="entry name" value="Nucleotide cyclase"/>
    <property type="match status" value="1"/>
</dbReference>
<dbReference type="NCBIfam" id="TIGR00254">
    <property type="entry name" value="GGDEF"/>
    <property type="match status" value="1"/>
</dbReference>
<dbReference type="Pfam" id="PF05227">
    <property type="entry name" value="CHASE3"/>
    <property type="match status" value="1"/>
</dbReference>
<evidence type="ECO:0000256" key="1">
    <source>
        <dbReference type="SAM" id="Phobius"/>
    </source>
</evidence>
<dbReference type="PROSITE" id="PS50887">
    <property type="entry name" value="GGDEF"/>
    <property type="match status" value="1"/>
</dbReference>
<feature type="domain" description="GGDEF" evidence="2">
    <location>
        <begin position="232"/>
        <end position="364"/>
    </location>
</feature>
<accession>A0A4Y9VSJ7</accession>
<dbReference type="InterPro" id="IPR052163">
    <property type="entry name" value="DGC-Regulatory_Protein"/>
</dbReference>
<dbReference type="PANTHER" id="PTHR46663">
    <property type="entry name" value="DIGUANYLATE CYCLASE DGCT-RELATED"/>
    <property type="match status" value="1"/>
</dbReference>
<sequence length="364" mass="40592">MSWVFFSAQSLLVLSDRKVKIADTRYEVVKLMNTVVNAETGLRGYLLTGSVQFLEPYNRSSKDTALLFSQIKSREKDFAEFTPILITLDQLIKEKFSAIESTLQVQLTAGSYSPHLKFTTGASKLLTDEISNEVNKLDKILRDENDRIEVTLSLTINRLKLASLVVVFLIISILLVNYKRTISLFEHASSSQELAEEFGYLAMHDALTHLPNRRNFEQYLKKSISQAARSKQKVGLLYMDLDGFKLINDQFGHDAGDDALIGAVTKINHVLRDSDFIARVGGDEFALVAHNFNDSSELLILANRIIQALKEPVIAIAGRDVFMGISIGIAIYPDQVKSIKSLISAADEAMYKAKSTGKNQAVLH</sequence>
<dbReference type="InterPro" id="IPR029787">
    <property type="entry name" value="Nucleotide_cyclase"/>
</dbReference>
<dbReference type="CDD" id="cd01949">
    <property type="entry name" value="GGDEF"/>
    <property type="match status" value="1"/>
</dbReference>
<dbReference type="Gene3D" id="3.30.70.270">
    <property type="match status" value="1"/>
</dbReference>
<dbReference type="EMBL" id="PQVH01000008">
    <property type="protein sequence ID" value="TFW71439.1"/>
    <property type="molecule type" value="Genomic_DNA"/>
</dbReference>
<keyword evidence="1" id="KW-0812">Transmembrane</keyword>
<feature type="transmembrane region" description="Helical" evidence="1">
    <location>
        <begin position="161"/>
        <end position="178"/>
    </location>
</feature>
<dbReference type="AlphaFoldDB" id="A0A4Y9VSJ7"/>
<dbReference type="PANTHER" id="PTHR46663:SF2">
    <property type="entry name" value="GGDEF DOMAIN-CONTAINING PROTEIN"/>
    <property type="match status" value="1"/>
</dbReference>
<evidence type="ECO:0000313" key="4">
    <source>
        <dbReference type="Proteomes" id="UP000297706"/>
    </source>
</evidence>
<evidence type="ECO:0000259" key="2">
    <source>
        <dbReference type="PROSITE" id="PS50887"/>
    </source>
</evidence>
<keyword evidence="4" id="KW-1185">Reference proteome</keyword>
<dbReference type="GO" id="GO:0003824">
    <property type="term" value="F:catalytic activity"/>
    <property type="evidence" value="ECO:0007669"/>
    <property type="project" value="UniProtKB-ARBA"/>
</dbReference>
<reference evidence="3 4" key="1">
    <citation type="submission" date="2018-02" db="EMBL/GenBank/DDBJ databases">
        <title>A novel lanthanide dependent methylotroph, Methylotenera sp. La3113.</title>
        <authorList>
            <person name="Lv H."/>
            <person name="Tani A."/>
        </authorList>
    </citation>
    <scope>NUCLEOTIDE SEQUENCE [LARGE SCALE GENOMIC DNA]</scope>
    <source>
        <strain evidence="3 4">La3113</strain>
    </source>
</reference>
<gene>
    <name evidence="3" type="ORF">C3Y98_04870</name>
</gene>
<comment type="caution">
    <text evidence="3">The sequence shown here is derived from an EMBL/GenBank/DDBJ whole genome shotgun (WGS) entry which is preliminary data.</text>
</comment>
<dbReference type="Pfam" id="PF00990">
    <property type="entry name" value="GGDEF"/>
    <property type="match status" value="1"/>
</dbReference>
<dbReference type="InterPro" id="IPR007891">
    <property type="entry name" value="CHASE3"/>
</dbReference>